<keyword evidence="2" id="KW-0805">Transcription regulation</keyword>
<dbReference type="PRINTS" id="PR00043">
    <property type="entry name" value="LEUZIPPRJUN"/>
</dbReference>
<dbReference type="GO" id="GO:0003677">
    <property type="term" value="F:DNA binding"/>
    <property type="evidence" value="ECO:0007669"/>
    <property type="project" value="UniProtKB-KW"/>
</dbReference>
<keyword evidence="4" id="KW-0804">Transcription</keyword>
<dbReference type="PROSITE" id="PS50217">
    <property type="entry name" value="BZIP"/>
    <property type="match status" value="1"/>
</dbReference>
<reference evidence="7 8" key="1">
    <citation type="journal article" date="2020" name="Microb. Genom.">
        <title>Genetic diversity of clinical and environmental Mucorales isolates obtained from an investigation of mucormycosis cases among solid organ transplant recipients.</title>
        <authorList>
            <person name="Nguyen M.H."/>
            <person name="Kaul D."/>
            <person name="Muto C."/>
            <person name="Cheng S.J."/>
            <person name="Richter R.A."/>
            <person name="Bruno V.M."/>
            <person name="Liu G."/>
            <person name="Beyhan S."/>
            <person name="Sundermann A.J."/>
            <person name="Mounaud S."/>
            <person name="Pasculle A.W."/>
            <person name="Nierman W.C."/>
            <person name="Driscoll E."/>
            <person name="Cumbie R."/>
            <person name="Clancy C.J."/>
            <person name="Dupont C.L."/>
        </authorList>
    </citation>
    <scope>NUCLEOTIDE SEQUENCE [LARGE SCALE GENOMIC DNA]</scope>
    <source>
        <strain evidence="7 8">GL24</strain>
    </source>
</reference>
<evidence type="ECO:0000256" key="1">
    <source>
        <dbReference type="ARBA" id="ARBA00004123"/>
    </source>
</evidence>
<dbReference type="CDD" id="cd14687">
    <property type="entry name" value="bZIP_ATF2"/>
    <property type="match status" value="1"/>
</dbReference>
<feature type="domain" description="BZIP" evidence="6">
    <location>
        <begin position="72"/>
        <end position="135"/>
    </location>
</feature>
<organism evidence="7 8">
    <name type="scientific">Rhizopus delemar</name>
    <dbReference type="NCBI Taxonomy" id="936053"/>
    <lineage>
        <taxon>Eukaryota</taxon>
        <taxon>Fungi</taxon>
        <taxon>Fungi incertae sedis</taxon>
        <taxon>Mucoromycota</taxon>
        <taxon>Mucoromycotina</taxon>
        <taxon>Mucoromycetes</taxon>
        <taxon>Mucorales</taxon>
        <taxon>Mucorineae</taxon>
        <taxon>Rhizopodaceae</taxon>
        <taxon>Rhizopus</taxon>
    </lineage>
</organism>
<dbReference type="InterPro" id="IPR002112">
    <property type="entry name" value="Leuzip_Jun"/>
</dbReference>
<evidence type="ECO:0000256" key="4">
    <source>
        <dbReference type="ARBA" id="ARBA00023163"/>
    </source>
</evidence>
<keyword evidence="3" id="KW-0238">DNA-binding</keyword>
<dbReference type="PANTHER" id="PTHR19304">
    <property type="entry name" value="CYCLIC-AMP RESPONSE ELEMENT BINDING PROTEIN"/>
    <property type="match status" value="1"/>
</dbReference>
<dbReference type="EMBL" id="JAANIU010003259">
    <property type="protein sequence ID" value="KAG1563584.1"/>
    <property type="molecule type" value="Genomic_DNA"/>
</dbReference>
<dbReference type="InterPro" id="IPR051027">
    <property type="entry name" value="bZIP_transcription_factors"/>
</dbReference>
<protein>
    <recommendedName>
        <fullName evidence="6">BZIP domain-containing protein</fullName>
    </recommendedName>
</protein>
<evidence type="ECO:0000313" key="8">
    <source>
        <dbReference type="Proteomes" id="UP000740926"/>
    </source>
</evidence>
<dbReference type="FunFam" id="1.20.5.170:FF:000053">
    <property type="entry name" value="BZIP transcription factor AtfA"/>
    <property type="match status" value="1"/>
</dbReference>
<evidence type="ECO:0000259" key="6">
    <source>
        <dbReference type="PROSITE" id="PS50217"/>
    </source>
</evidence>
<keyword evidence="8" id="KW-1185">Reference proteome</keyword>
<dbReference type="SMART" id="SM00338">
    <property type="entry name" value="BRLZ"/>
    <property type="match status" value="1"/>
</dbReference>
<dbReference type="AlphaFoldDB" id="A0A9P6YSN9"/>
<dbReference type="GO" id="GO:0005634">
    <property type="term" value="C:nucleus"/>
    <property type="evidence" value="ECO:0007669"/>
    <property type="project" value="UniProtKB-SubCell"/>
</dbReference>
<dbReference type="SUPFAM" id="SSF57959">
    <property type="entry name" value="Leucine zipper domain"/>
    <property type="match status" value="1"/>
</dbReference>
<comment type="caution">
    <text evidence="7">The sequence shown here is derived from an EMBL/GenBank/DDBJ whole genome shotgun (WGS) entry which is preliminary data.</text>
</comment>
<comment type="subcellular location">
    <subcellularLocation>
        <location evidence="1">Nucleus</location>
    </subcellularLocation>
</comment>
<keyword evidence="5" id="KW-0539">Nucleus</keyword>
<accession>A0A9P6YSN9</accession>
<evidence type="ECO:0000256" key="2">
    <source>
        <dbReference type="ARBA" id="ARBA00023015"/>
    </source>
</evidence>
<proteinExistence type="predicted"/>
<dbReference type="Proteomes" id="UP000740926">
    <property type="component" value="Unassembled WGS sequence"/>
</dbReference>
<evidence type="ECO:0000256" key="5">
    <source>
        <dbReference type="ARBA" id="ARBA00023242"/>
    </source>
</evidence>
<gene>
    <name evidence="7" type="ORF">G6F50_011861</name>
</gene>
<sequence>MNQLNKRTEQETVLPPTYAKLPTIKLEEEPNPFEESFEANIVGYSVMTEKYHYKDKERKKRTRKTKMREEEDVKRKNFLERNRIAALKCRQRKKQWLENLQIKLEYLTADNEQYHLQTNALREELIHLKTLLLAHKDCLVNQQEIHRALNQPIPFV</sequence>
<dbReference type="InterPro" id="IPR004827">
    <property type="entry name" value="bZIP"/>
</dbReference>
<evidence type="ECO:0000256" key="3">
    <source>
        <dbReference type="ARBA" id="ARBA00023125"/>
    </source>
</evidence>
<dbReference type="GO" id="GO:0003700">
    <property type="term" value="F:DNA-binding transcription factor activity"/>
    <property type="evidence" value="ECO:0007669"/>
    <property type="project" value="InterPro"/>
</dbReference>
<dbReference type="Pfam" id="PF00170">
    <property type="entry name" value="bZIP_1"/>
    <property type="match status" value="1"/>
</dbReference>
<dbReference type="Gene3D" id="1.20.5.170">
    <property type="match status" value="1"/>
</dbReference>
<name>A0A9P6YSN9_9FUNG</name>
<dbReference type="InterPro" id="IPR046347">
    <property type="entry name" value="bZIP_sf"/>
</dbReference>
<evidence type="ECO:0000313" key="7">
    <source>
        <dbReference type="EMBL" id="KAG1563584.1"/>
    </source>
</evidence>